<dbReference type="InterPro" id="IPR050396">
    <property type="entry name" value="Glycosyltr_51/Transpeptidase"/>
</dbReference>
<dbReference type="InterPro" id="IPR036950">
    <property type="entry name" value="PBP_transglycosylase"/>
</dbReference>
<evidence type="ECO:0000256" key="6">
    <source>
        <dbReference type="ARBA" id="ARBA00022679"/>
    </source>
</evidence>
<gene>
    <name evidence="18" type="ORF">EJP77_04630</name>
</gene>
<keyword evidence="12" id="KW-0961">Cell wall biogenesis/degradation</keyword>
<dbReference type="OrthoDB" id="9766909at2"/>
<keyword evidence="16" id="KW-0812">Transmembrane</keyword>
<protein>
    <submittedName>
        <fullName evidence="18">Carboxypeptidase</fullName>
    </submittedName>
</protein>
<feature type="transmembrane region" description="Helical" evidence="16">
    <location>
        <begin position="27"/>
        <end position="50"/>
    </location>
</feature>
<dbReference type="GO" id="GO:0006508">
    <property type="term" value="P:proteolysis"/>
    <property type="evidence" value="ECO:0007669"/>
    <property type="project" value="UniProtKB-KW"/>
</dbReference>
<dbReference type="GO" id="GO:0008360">
    <property type="term" value="P:regulation of cell shape"/>
    <property type="evidence" value="ECO:0007669"/>
    <property type="project" value="UniProtKB-KW"/>
</dbReference>
<keyword evidence="4" id="KW-0645">Protease</keyword>
<evidence type="ECO:0000256" key="16">
    <source>
        <dbReference type="SAM" id="Phobius"/>
    </source>
</evidence>
<feature type="region of interest" description="Disordered" evidence="15">
    <location>
        <begin position="897"/>
        <end position="978"/>
    </location>
</feature>
<dbReference type="GO" id="GO:0008658">
    <property type="term" value="F:penicillin binding"/>
    <property type="evidence" value="ECO:0007669"/>
    <property type="project" value="InterPro"/>
</dbReference>
<dbReference type="SUPFAM" id="SSF53955">
    <property type="entry name" value="Lysozyme-like"/>
    <property type="match status" value="1"/>
</dbReference>
<keyword evidence="7" id="KW-0378">Hydrolase</keyword>
<dbReference type="SUPFAM" id="SSF49265">
    <property type="entry name" value="Fibronectin type III"/>
    <property type="match status" value="2"/>
</dbReference>
<organism evidence="18 19">
    <name type="scientific">Paenibacillus zeisoli</name>
    <dbReference type="NCBI Taxonomy" id="2496267"/>
    <lineage>
        <taxon>Bacteria</taxon>
        <taxon>Bacillati</taxon>
        <taxon>Bacillota</taxon>
        <taxon>Bacilli</taxon>
        <taxon>Bacillales</taxon>
        <taxon>Paenibacillaceae</taxon>
        <taxon>Paenibacillus</taxon>
    </lineage>
</organism>
<comment type="catalytic activity">
    <reaction evidence="14">
        <text>[GlcNAc-(1-&gt;4)-Mur2Ac(oyl-L-Ala-gamma-D-Glu-L-Lys-D-Ala-D-Ala)](n)-di-trans,octa-cis-undecaprenyl diphosphate + beta-D-GlcNAc-(1-&gt;4)-Mur2Ac(oyl-L-Ala-gamma-D-Glu-L-Lys-D-Ala-D-Ala)-di-trans,octa-cis-undecaprenyl diphosphate = [GlcNAc-(1-&gt;4)-Mur2Ac(oyl-L-Ala-gamma-D-Glu-L-Lys-D-Ala-D-Ala)](n+1)-di-trans,octa-cis-undecaprenyl diphosphate + di-trans,octa-cis-undecaprenyl diphosphate + H(+)</text>
        <dbReference type="Rhea" id="RHEA:23708"/>
        <dbReference type="Rhea" id="RHEA-COMP:9602"/>
        <dbReference type="Rhea" id="RHEA-COMP:9603"/>
        <dbReference type="ChEBI" id="CHEBI:15378"/>
        <dbReference type="ChEBI" id="CHEBI:58405"/>
        <dbReference type="ChEBI" id="CHEBI:60033"/>
        <dbReference type="ChEBI" id="CHEBI:78435"/>
        <dbReference type="EC" id="2.4.99.28"/>
    </reaction>
</comment>
<comment type="subcellular location">
    <subcellularLocation>
        <location evidence="1">Cell membrane</location>
    </subcellularLocation>
</comment>
<feature type="compositionally biased region" description="Low complexity" evidence="15">
    <location>
        <begin position="929"/>
        <end position="945"/>
    </location>
</feature>
<comment type="catalytic activity">
    <reaction evidence="13">
        <text>Preferential cleavage: (Ac)2-L-Lys-D-Ala-|-D-Ala. Also transpeptidation of peptidyl-alanyl moieties that are N-acyl substituents of D-alanine.</text>
        <dbReference type="EC" id="3.4.16.4"/>
    </reaction>
</comment>
<dbReference type="GO" id="GO:0009252">
    <property type="term" value="P:peptidoglycan biosynthetic process"/>
    <property type="evidence" value="ECO:0007669"/>
    <property type="project" value="UniProtKB-KW"/>
</dbReference>
<keyword evidence="19" id="KW-1185">Reference proteome</keyword>
<evidence type="ECO:0000313" key="19">
    <source>
        <dbReference type="Proteomes" id="UP000272464"/>
    </source>
</evidence>
<evidence type="ECO:0000256" key="1">
    <source>
        <dbReference type="ARBA" id="ARBA00004236"/>
    </source>
</evidence>
<dbReference type="InterPro" id="IPR001460">
    <property type="entry name" value="PCN-bd_Tpept"/>
</dbReference>
<keyword evidence="8" id="KW-0133">Cell shape</keyword>
<evidence type="ECO:0000256" key="13">
    <source>
        <dbReference type="ARBA" id="ARBA00034000"/>
    </source>
</evidence>
<reference evidence="18 19" key="1">
    <citation type="submission" date="2018-12" db="EMBL/GenBank/DDBJ databases">
        <authorList>
            <person name="Sun L."/>
            <person name="Chen Z."/>
        </authorList>
    </citation>
    <scope>NUCLEOTIDE SEQUENCE [LARGE SCALE GENOMIC DNA]</scope>
    <source>
        <strain evidence="18 19">3-5-3</strain>
    </source>
</reference>
<name>A0A3S1DE48_9BACL</name>
<dbReference type="PANTHER" id="PTHR32282:SF11">
    <property type="entry name" value="PENICILLIN-BINDING PROTEIN 1B"/>
    <property type="match status" value="1"/>
</dbReference>
<evidence type="ECO:0000256" key="3">
    <source>
        <dbReference type="ARBA" id="ARBA00022645"/>
    </source>
</evidence>
<dbReference type="EMBL" id="RZNX01000001">
    <property type="protein sequence ID" value="RUT36280.1"/>
    <property type="molecule type" value="Genomic_DNA"/>
</dbReference>
<keyword evidence="10 16" id="KW-0472">Membrane</keyword>
<evidence type="ECO:0000256" key="2">
    <source>
        <dbReference type="ARBA" id="ARBA00022475"/>
    </source>
</evidence>
<evidence type="ECO:0000313" key="18">
    <source>
        <dbReference type="EMBL" id="RUT36280.1"/>
    </source>
</evidence>
<evidence type="ECO:0000259" key="17">
    <source>
        <dbReference type="PROSITE" id="PS50853"/>
    </source>
</evidence>
<dbReference type="Proteomes" id="UP000272464">
    <property type="component" value="Unassembled WGS sequence"/>
</dbReference>
<sequence>MVEVHEKDPVEQKPVRQRHWGRTTLKLFLWLVFVAFTGILFVGGALFGFVSSNVKDDPVRSGAMIEQKISTNNITAFAYFRDGTAIGQLRSEEDRRPVTFEEIPQIVIDAVISIEDNNFWHHSGVDVKGTLRAVKERLLRESSQTGGSTLTQQLARRVFLNLDRTDNRKVKEMLLALRLERFLDKKEILTAYLNKVPFGNGSNGYNVFGIQAASRGIFGIADLKKLNIAEAAYLAGLPQLPSSYSAFNGKGEFNKSNFNRAVKRQHLVLQRMLEEKTITKSQYDEAMAFDIKKTLAPQTEKAYATYPYLMLETERQGAEVLALLKDPSLDKNKIPSQTLEEARQQLLTGGYRIYTTIDKKVYSAMHKVSENSSNFSPNSKTKGLEQVAGMMIDHRTGGILGMIEGRDFYTEQMNYATQMVRQPGSTMKPIAAYLPALEKGLVQPATIIDDSPVIFRDGQKGYHIPVNSSGGYKGLVTARTALNESRNIPALKLFNYTVGINDAWAFAKKLGITTIQKQDYQAQTGVLGGLRYGVTVEELTNAYGAIANQGVFNDAYMIEKITDSTGNVVYQHKAEPTQAFSKQTAYLMTDMLRTVISASGSTGHSIARDFKKYGEIPVVGKTGTTQDYGDVWFMGYSPDVTLGVWVGYKEQKNTLVTKEAKSRAKSIWALVMNEVSDSKPELFKTTKFTKPDGIVTRTVSGFSGLLPTSLTQQAGKMVTDIFNVKYVPKKSDDVLVRAKYITYDGVNYIPHDETPSDMVLQKVVMRRDKPIKELIDELQNAFSRMRGGHRDLSYYLPKDASEDAPTKVDPRVDDGKAPAAPSNVRAIAGSGHNTITFNKNSEKDVVGYRLYRSVDGSAFRYSSAVLAGSGTSFTDGKSSGHNYSYYVTAVDVGGHESSPSAVATSEGAGTPLPKPGKTPSESDSNTGADSGSSTPDETSTTDGTTTSGGSGTTGGTGTVTSAPSAPQRMHAKATSGGVQVSWNANPKAESVSGYNVYYADTESGVYSLVGTVQSNQYEYTGSPINGYIRVTAINAAGESTPTSPLHIQK</sequence>
<evidence type="ECO:0000256" key="4">
    <source>
        <dbReference type="ARBA" id="ARBA00022670"/>
    </source>
</evidence>
<keyword evidence="11" id="KW-0511">Multifunctional enzyme</keyword>
<comment type="caution">
    <text evidence="18">The sequence shown here is derived from an EMBL/GenBank/DDBJ whole genome shotgun (WGS) entry which is preliminary data.</text>
</comment>
<evidence type="ECO:0000256" key="5">
    <source>
        <dbReference type="ARBA" id="ARBA00022676"/>
    </source>
</evidence>
<dbReference type="Pfam" id="PF00905">
    <property type="entry name" value="Transpeptidase"/>
    <property type="match status" value="1"/>
</dbReference>
<feature type="domain" description="Fibronectin type-III" evidence="17">
    <location>
        <begin position="962"/>
        <end position="1049"/>
    </location>
</feature>
<dbReference type="Gene3D" id="3.40.710.10">
    <property type="entry name" value="DD-peptidase/beta-lactamase superfamily"/>
    <property type="match status" value="1"/>
</dbReference>
<dbReference type="InterPro" id="IPR001264">
    <property type="entry name" value="Glyco_trans_51"/>
</dbReference>
<dbReference type="Gene3D" id="1.10.3810.10">
    <property type="entry name" value="Biosynthetic peptidoglycan transglycosylase-like"/>
    <property type="match status" value="1"/>
</dbReference>
<dbReference type="AlphaFoldDB" id="A0A3S1DE48"/>
<dbReference type="GO" id="GO:0005886">
    <property type="term" value="C:plasma membrane"/>
    <property type="evidence" value="ECO:0007669"/>
    <property type="project" value="UniProtKB-SubCell"/>
</dbReference>
<keyword evidence="16" id="KW-1133">Transmembrane helix</keyword>
<dbReference type="GO" id="GO:0008955">
    <property type="term" value="F:peptidoglycan glycosyltransferase activity"/>
    <property type="evidence" value="ECO:0007669"/>
    <property type="project" value="UniProtKB-EC"/>
</dbReference>
<evidence type="ECO:0000256" key="15">
    <source>
        <dbReference type="SAM" id="MobiDB-lite"/>
    </source>
</evidence>
<dbReference type="SMART" id="SM00060">
    <property type="entry name" value="FN3"/>
    <property type="match status" value="2"/>
</dbReference>
<dbReference type="GO" id="GO:0071555">
    <property type="term" value="P:cell wall organization"/>
    <property type="evidence" value="ECO:0007669"/>
    <property type="project" value="UniProtKB-KW"/>
</dbReference>
<evidence type="ECO:0000256" key="14">
    <source>
        <dbReference type="ARBA" id="ARBA00049902"/>
    </source>
</evidence>
<keyword evidence="9" id="KW-0573">Peptidoglycan synthesis</keyword>
<dbReference type="PROSITE" id="PS50853">
    <property type="entry name" value="FN3"/>
    <property type="match status" value="1"/>
</dbReference>
<feature type="compositionally biased region" description="Polar residues" evidence="15">
    <location>
        <begin position="919"/>
        <end position="928"/>
    </location>
</feature>
<dbReference type="PANTHER" id="PTHR32282">
    <property type="entry name" value="BINDING PROTEIN TRANSPEPTIDASE, PUTATIVE-RELATED"/>
    <property type="match status" value="1"/>
</dbReference>
<dbReference type="SUPFAM" id="SSF56601">
    <property type="entry name" value="beta-lactamase/transpeptidase-like"/>
    <property type="match status" value="1"/>
</dbReference>
<evidence type="ECO:0000256" key="7">
    <source>
        <dbReference type="ARBA" id="ARBA00022801"/>
    </source>
</evidence>
<evidence type="ECO:0000256" key="9">
    <source>
        <dbReference type="ARBA" id="ARBA00022984"/>
    </source>
</evidence>
<dbReference type="InterPro" id="IPR023346">
    <property type="entry name" value="Lysozyme-like_dom_sf"/>
</dbReference>
<feature type="compositionally biased region" description="Gly residues" evidence="15">
    <location>
        <begin position="946"/>
        <end position="957"/>
    </location>
</feature>
<dbReference type="Gene3D" id="2.60.40.10">
    <property type="entry name" value="Immunoglobulins"/>
    <property type="match status" value="2"/>
</dbReference>
<dbReference type="GO" id="GO:0009002">
    <property type="term" value="F:serine-type D-Ala-D-Ala carboxypeptidase activity"/>
    <property type="evidence" value="ECO:0007669"/>
    <property type="project" value="UniProtKB-EC"/>
</dbReference>
<dbReference type="InterPro" id="IPR036116">
    <property type="entry name" value="FN3_sf"/>
</dbReference>
<keyword evidence="2" id="KW-1003">Cell membrane</keyword>
<dbReference type="InterPro" id="IPR012338">
    <property type="entry name" value="Beta-lactam/transpept-like"/>
</dbReference>
<keyword evidence="5" id="KW-0328">Glycosyltransferase</keyword>
<accession>A0A3S1DE48</accession>
<evidence type="ECO:0000256" key="11">
    <source>
        <dbReference type="ARBA" id="ARBA00023268"/>
    </source>
</evidence>
<dbReference type="CDD" id="cd00063">
    <property type="entry name" value="FN3"/>
    <property type="match status" value="1"/>
</dbReference>
<dbReference type="GO" id="GO:0030288">
    <property type="term" value="C:outer membrane-bounded periplasmic space"/>
    <property type="evidence" value="ECO:0007669"/>
    <property type="project" value="TreeGrafter"/>
</dbReference>
<evidence type="ECO:0000256" key="10">
    <source>
        <dbReference type="ARBA" id="ARBA00023136"/>
    </source>
</evidence>
<keyword evidence="6" id="KW-0808">Transferase</keyword>
<evidence type="ECO:0000256" key="12">
    <source>
        <dbReference type="ARBA" id="ARBA00023316"/>
    </source>
</evidence>
<dbReference type="RefSeq" id="WP_127197973.1">
    <property type="nucleotide sequence ID" value="NZ_RZNX01000001.1"/>
</dbReference>
<proteinExistence type="predicted"/>
<keyword evidence="3 18" id="KW-0121">Carboxypeptidase</keyword>
<evidence type="ECO:0000256" key="8">
    <source>
        <dbReference type="ARBA" id="ARBA00022960"/>
    </source>
</evidence>
<dbReference type="InterPro" id="IPR003961">
    <property type="entry name" value="FN3_dom"/>
</dbReference>
<dbReference type="InterPro" id="IPR013783">
    <property type="entry name" value="Ig-like_fold"/>
</dbReference>
<dbReference type="Pfam" id="PF00912">
    <property type="entry name" value="Transgly"/>
    <property type="match status" value="1"/>
</dbReference>